<gene>
    <name evidence="1" type="ORF">IQ10_03276</name>
</gene>
<evidence type="ECO:0000313" key="2">
    <source>
        <dbReference type="Proteomes" id="UP000315711"/>
    </source>
</evidence>
<dbReference type="AlphaFoldDB" id="A0A562QD58"/>
<comment type="caution">
    <text evidence="1">The sequence shown here is derived from an EMBL/GenBank/DDBJ whole genome shotgun (WGS) entry which is preliminary data.</text>
</comment>
<accession>A0A562QD58</accession>
<dbReference type="OrthoDB" id="9952489at2"/>
<protein>
    <submittedName>
        <fullName evidence="1">Uncharacterized protein</fullName>
    </submittedName>
</protein>
<dbReference type="RefSeq" id="WP_158640064.1">
    <property type="nucleotide sequence ID" value="NZ_VLKZ01000011.1"/>
</dbReference>
<dbReference type="EMBL" id="VLKZ01000011">
    <property type="protein sequence ID" value="TWI53966.1"/>
    <property type="molecule type" value="Genomic_DNA"/>
</dbReference>
<keyword evidence="2" id="KW-1185">Reference proteome</keyword>
<evidence type="ECO:0000313" key="1">
    <source>
        <dbReference type="EMBL" id="TWI53966.1"/>
    </source>
</evidence>
<name>A0A562QD58_9BACI</name>
<sequence length="51" mass="6178">MSKQMKRIAYYTKKVVQEGAKVRPTYTGFRNSFRHNRLLLYKKLLNEMLKV</sequence>
<proteinExistence type="predicted"/>
<organism evidence="1 2">
    <name type="scientific">Halalkalibacter nanhaiisediminis</name>
    <dbReference type="NCBI Taxonomy" id="688079"/>
    <lineage>
        <taxon>Bacteria</taxon>
        <taxon>Bacillati</taxon>
        <taxon>Bacillota</taxon>
        <taxon>Bacilli</taxon>
        <taxon>Bacillales</taxon>
        <taxon>Bacillaceae</taxon>
        <taxon>Halalkalibacter</taxon>
    </lineage>
</organism>
<dbReference type="Proteomes" id="UP000315711">
    <property type="component" value="Unassembled WGS sequence"/>
</dbReference>
<reference evidence="1 2" key="1">
    <citation type="journal article" date="2015" name="Stand. Genomic Sci.">
        <title>Genomic Encyclopedia of Bacterial and Archaeal Type Strains, Phase III: the genomes of soil and plant-associated and newly described type strains.</title>
        <authorList>
            <person name="Whitman W.B."/>
            <person name="Woyke T."/>
            <person name="Klenk H.P."/>
            <person name="Zhou Y."/>
            <person name="Lilburn T.G."/>
            <person name="Beck B.J."/>
            <person name="De Vos P."/>
            <person name="Vandamme P."/>
            <person name="Eisen J.A."/>
            <person name="Garrity G."/>
            <person name="Hugenholtz P."/>
            <person name="Kyrpides N.C."/>
        </authorList>
    </citation>
    <scope>NUCLEOTIDE SEQUENCE [LARGE SCALE GENOMIC DNA]</scope>
    <source>
        <strain evidence="1 2">CGMCC 1.10116</strain>
    </source>
</reference>